<evidence type="ECO:0000313" key="3">
    <source>
        <dbReference type="EMBL" id="BCS19597.1"/>
    </source>
</evidence>
<evidence type="ECO:0000313" key="4">
    <source>
        <dbReference type="Proteomes" id="UP000654913"/>
    </source>
</evidence>
<organism evidence="3 4">
    <name type="scientific">Aspergillus puulaauensis</name>
    <dbReference type="NCBI Taxonomy" id="1220207"/>
    <lineage>
        <taxon>Eukaryota</taxon>
        <taxon>Fungi</taxon>
        <taxon>Dikarya</taxon>
        <taxon>Ascomycota</taxon>
        <taxon>Pezizomycotina</taxon>
        <taxon>Eurotiomycetes</taxon>
        <taxon>Eurotiomycetidae</taxon>
        <taxon>Eurotiales</taxon>
        <taxon>Aspergillaceae</taxon>
        <taxon>Aspergillus</taxon>
    </lineage>
</organism>
<dbReference type="GeneID" id="64969602"/>
<proteinExistence type="predicted"/>
<feature type="region of interest" description="Disordered" evidence="1">
    <location>
        <begin position="27"/>
        <end position="59"/>
    </location>
</feature>
<dbReference type="KEGG" id="apuu:APUU_20029S"/>
<keyword evidence="4" id="KW-1185">Reference proteome</keyword>
<keyword evidence="2" id="KW-0812">Transmembrane</keyword>
<dbReference type="Proteomes" id="UP000654913">
    <property type="component" value="Chromosome 2"/>
</dbReference>
<protein>
    <submittedName>
        <fullName evidence="3">Uncharacterized protein</fullName>
    </submittedName>
</protein>
<name>A0A7R7XDU4_9EURO</name>
<evidence type="ECO:0000256" key="1">
    <source>
        <dbReference type="SAM" id="MobiDB-lite"/>
    </source>
</evidence>
<dbReference type="AlphaFoldDB" id="A0A7R7XDU4"/>
<feature type="compositionally biased region" description="Polar residues" evidence="1">
    <location>
        <begin position="40"/>
        <end position="52"/>
    </location>
</feature>
<reference evidence="3" key="2">
    <citation type="submission" date="2021-02" db="EMBL/GenBank/DDBJ databases">
        <title>Aspergillus puulaauensis MK2 genome sequence.</title>
        <authorList>
            <person name="Futagami T."/>
            <person name="Mori K."/>
            <person name="Kadooka C."/>
            <person name="Tanaka T."/>
        </authorList>
    </citation>
    <scope>NUCLEOTIDE SEQUENCE</scope>
    <source>
        <strain evidence="3">MK2</strain>
    </source>
</reference>
<keyword evidence="2" id="KW-0472">Membrane</keyword>
<feature type="transmembrane region" description="Helical" evidence="2">
    <location>
        <begin position="82"/>
        <end position="115"/>
    </location>
</feature>
<gene>
    <name evidence="3" type="ORF">APUU_20029S</name>
</gene>
<evidence type="ECO:0000256" key="2">
    <source>
        <dbReference type="SAM" id="Phobius"/>
    </source>
</evidence>
<dbReference type="RefSeq" id="XP_041551791.1">
    <property type="nucleotide sequence ID" value="XM_041698625.1"/>
</dbReference>
<keyword evidence="2" id="KW-1133">Transmembrane helix</keyword>
<dbReference type="EMBL" id="AP024444">
    <property type="protein sequence ID" value="BCS19597.1"/>
    <property type="molecule type" value="Genomic_DNA"/>
</dbReference>
<accession>A0A7R7XDU4</accession>
<reference evidence="3" key="1">
    <citation type="submission" date="2021-01" db="EMBL/GenBank/DDBJ databases">
        <authorList>
            <consortium name="Aspergillus puulaauensis MK2 genome sequencing consortium"/>
            <person name="Kazuki M."/>
            <person name="Futagami T."/>
        </authorList>
    </citation>
    <scope>NUCLEOTIDE SEQUENCE</scope>
    <source>
        <strain evidence="3">MK2</strain>
    </source>
</reference>
<sequence length="134" mass="14762">MANKDIPPEVQQQVAREFDRIRATILEGNEPGLPQPGPMFNSSPRGTTTSQEKYAPGGHNVPGPLNITKWNIDHPVVWMNAILVVILVSGAFLFWGCIALMQAAGLVALLALVDYRVSRWLLHKRPLKIGPTTE</sequence>